<sequence>MRSSFACSDRSRSSLSLRSFSSASSTRCTALASCRMQLSIDASLAAKSVLARSAWRSSAACLVELVDLTRPRKRCCVQGEAELEETSLVIDERRRCRQAASPTKAPTDSRRGRAAASFASFAFFFSRDCSASVLTVACFLYAGGEEEEISRRRERLAAASRRRRRRRRRRVAATRREGREAAAAAAE</sequence>
<name>A0AB34IWP8_PRYPA</name>
<evidence type="ECO:0000313" key="3">
    <source>
        <dbReference type="Proteomes" id="UP001515480"/>
    </source>
</evidence>
<organism evidence="2 3">
    <name type="scientific">Prymnesium parvum</name>
    <name type="common">Toxic golden alga</name>
    <dbReference type="NCBI Taxonomy" id="97485"/>
    <lineage>
        <taxon>Eukaryota</taxon>
        <taxon>Haptista</taxon>
        <taxon>Haptophyta</taxon>
        <taxon>Prymnesiophyceae</taxon>
        <taxon>Prymnesiales</taxon>
        <taxon>Prymnesiaceae</taxon>
        <taxon>Prymnesium</taxon>
    </lineage>
</organism>
<evidence type="ECO:0000256" key="1">
    <source>
        <dbReference type="SAM" id="MobiDB-lite"/>
    </source>
</evidence>
<dbReference type="EMBL" id="JBGBPQ010000018">
    <property type="protein sequence ID" value="KAL1507443.1"/>
    <property type="molecule type" value="Genomic_DNA"/>
</dbReference>
<dbReference type="AlphaFoldDB" id="A0AB34IWP8"/>
<reference evidence="2 3" key="1">
    <citation type="journal article" date="2024" name="Science">
        <title>Giant polyketide synthase enzymes in the biosynthesis of giant marine polyether toxins.</title>
        <authorList>
            <person name="Fallon T.R."/>
            <person name="Shende V.V."/>
            <person name="Wierzbicki I.H."/>
            <person name="Pendleton A.L."/>
            <person name="Watervoot N.F."/>
            <person name="Auber R.P."/>
            <person name="Gonzalez D.J."/>
            <person name="Wisecaver J.H."/>
            <person name="Moore B.S."/>
        </authorList>
    </citation>
    <scope>NUCLEOTIDE SEQUENCE [LARGE SCALE GENOMIC DNA]</scope>
    <source>
        <strain evidence="2 3">12B1</strain>
    </source>
</reference>
<comment type="caution">
    <text evidence="2">The sequence shown here is derived from an EMBL/GenBank/DDBJ whole genome shotgun (WGS) entry which is preliminary data.</text>
</comment>
<protein>
    <submittedName>
        <fullName evidence="2">Uncharacterized protein</fullName>
    </submittedName>
</protein>
<keyword evidence="3" id="KW-1185">Reference proteome</keyword>
<accession>A0AB34IWP8</accession>
<proteinExistence type="predicted"/>
<feature type="region of interest" description="Disordered" evidence="1">
    <location>
        <begin position="152"/>
        <end position="187"/>
    </location>
</feature>
<dbReference type="Proteomes" id="UP001515480">
    <property type="component" value="Unassembled WGS sequence"/>
</dbReference>
<evidence type="ECO:0000313" key="2">
    <source>
        <dbReference type="EMBL" id="KAL1507443.1"/>
    </source>
</evidence>
<gene>
    <name evidence="2" type="ORF">AB1Y20_008281</name>
</gene>
<feature type="compositionally biased region" description="Basic residues" evidence="1">
    <location>
        <begin position="160"/>
        <end position="173"/>
    </location>
</feature>